<name>A0A926D6G3_9FIRM</name>
<sequence>MNYALMMERHPNVRYRESLQKLARIELEVSLGAIHTPAELVGWQKVGGLSLLMIRSEEPLEEEELDVLRHQSALMALFELKEDTLTPLMEGRGYYFPEDMAAILKYKGKTNETFTDFMVHTALMVSDFKNASEPLTLIDPMCGRGTALFAALRRGHNALGVDVDKKDIQELDHFVKRYLTFHGCKHQRLEENCTVPSRKGVRKITYRVSDTAEHYKAKDVRTLSAVLGDARDLAYYGVKHAHGIVCDLPYGVQHGGESRMPLGKLLAQVLPVWRRVLISGGVMALAFNRYTLKREELEGLVRDAGFSVLAGPLSDCEHWVEQAVMRDVVFAKA</sequence>
<accession>A0A926D6G3</accession>
<organism evidence="2 3">
    <name type="scientific">Gehongia tenuis</name>
    <dbReference type="NCBI Taxonomy" id="2763655"/>
    <lineage>
        <taxon>Bacteria</taxon>
        <taxon>Bacillati</taxon>
        <taxon>Bacillota</taxon>
        <taxon>Clostridia</taxon>
        <taxon>Christensenellales</taxon>
        <taxon>Christensenellaceae</taxon>
        <taxon>Gehongia</taxon>
    </lineage>
</organism>
<reference evidence="2" key="1">
    <citation type="submission" date="2020-08" db="EMBL/GenBank/DDBJ databases">
        <title>Genome public.</title>
        <authorList>
            <person name="Liu C."/>
            <person name="Sun Q."/>
        </authorList>
    </citation>
    <scope>NUCLEOTIDE SEQUENCE</scope>
    <source>
        <strain evidence="2">NSJ-53</strain>
    </source>
</reference>
<evidence type="ECO:0000313" key="3">
    <source>
        <dbReference type="Proteomes" id="UP000623172"/>
    </source>
</evidence>
<proteinExistence type="predicted"/>
<feature type="domain" description="Ribosomal RNA large subunit methyltransferase K/L-like methyltransferase" evidence="1">
    <location>
        <begin position="135"/>
        <end position="289"/>
    </location>
</feature>
<dbReference type="Proteomes" id="UP000623172">
    <property type="component" value="Unassembled WGS sequence"/>
</dbReference>
<evidence type="ECO:0000259" key="1">
    <source>
        <dbReference type="Pfam" id="PF01170"/>
    </source>
</evidence>
<protein>
    <recommendedName>
        <fullName evidence="1">Ribosomal RNA large subunit methyltransferase K/L-like methyltransferase domain-containing protein</fullName>
    </recommendedName>
</protein>
<comment type="caution">
    <text evidence="2">The sequence shown here is derived from an EMBL/GenBank/DDBJ whole genome shotgun (WGS) entry which is preliminary data.</text>
</comment>
<dbReference type="RefSeq" id="WP_249317342.1">
    <property type="nucleotide sequence ID" value="NZ_JACRSR010000005.1"/>
</dbReference>
<evidence type="ECO:0000313" key="2">
    <source>
        <dbReference type="EMBL" id="MBC8532227.1"/>
    </source>
</evidence>
<dbReference type="Pfam" id="PF01170">
    <property type="entry name" value="UPF0020"/>
    <property type="match status" value="1"/>
</dbReference>
<dbReference type="InterPro" id="IPR000241">
    <property type="entry name" value="RlmKL-like_Mtase"/>
</dbReference>
<dbReference type="AlphaFoldDB" id="A0A926D6G3"/>
<keyword evidence="3" id="KW-1185">Reference proteome</keyword>
<dbReference type="SUPFAM" id="SSF53335">
    <property type="entry name" value="S-adenosyl-L-methionine-dependent methyltransferases"/>
    <property type="match status" value="1"/>
</dbReference>
<dbReference type="InterPro" id="IPR029063">
    <property type="entry name" value="SAM-dependent_MTases_sf"/>
</dbReference>
<dbReference type="Gene3D" id="3.40.50.150">
    <property type="entry name" value="Vaccinia Virus protein VP39"/>
    <property type="match status" value="1"/>
</dbReference>
<dbReference type="EMBL" id="JACRSR010000005">
    <property type="protein sequence ID" value="MBC8532227.1"/>
    <property type="molecule type" value="Genomic_DNA"/>
</dbReference>
<dbReference type="CDD" id="cd02440">
    <property type="entry name" value="AdoMet_MTases"/>
    <property type="match status" value="1"/>
</dbReference>
<gene>
    <name evidence="2" type="ORF">H8696_10260</name>
</gene>